<dbReference type="Proteomes" id="UP001630127">
    <property type="component" value="Unassembled WGS sequence"/>
</dbReference>
<organism evidence="2 3">
    <name type="scientific">Cinchona calisaya</name>
    <dbReference type="NCBI Taxonomy" id="153742"/>
    <lineage>
        <taxon>Eukaryota</taxon>
        <taxon>Viridiplantae</taxon>
        <taxon>Streptophyta</taxon>
        <taxon>Embryophyta</taxon>
        <taxon>Tracheophyta</taxon>
        <taxon>Spermatophyta</taxon>
        <taxon>Magnoliopsida</taxon>
        <taxon>eudicotyledons</taxon>
        <taxon>Gunneridae</taxon>
        <taxon>Pentapetalae</taxon>
        <taxon>asterids</taxon>
        <taxon>lamiids</taxon>
        <taxon>Gentianales</taxon>
        <taxon>Rubiaceae</taxon>
        <taxon>Cinchonoideae</taxon>
        <taxon>Cinchoneae</taxon>
        <taxon>Cinchona</taxon>
    </lineage>
</organism>
<name>A0ABD2YL32_9GENT</name>
<feature type="region of interest" description="Disordered" evidence="1">
    <location>
        <begin position="35"/>
        <end position="57"/>
    </location>
</feature>
<evidence type="ECO:0000256" key="1">
    <source>
        <dbReference type="SAM" id="MobiDB-lite"/>
    </source>
</evidence>
<evidence type="ECO:0000313" key="2">
    <source>
        <dbReference type="EMBL" id="KAL3506679.1"/>
    </source>
</evidence>
<keyword evidence="3" id="KW-1185">Reference proteome</keyword>
<proteinExistence type="predicted"/>
<comment type="caution">
    <text evidence="2">The sequence shown here is derived from an EMBL/GenBank/DDBJ whole genome shotgun (WGS) entry which is preliminary data.</text>
</comment>
<dbReference type="EMBL" id="JBJUIK010000013">
    <property type="protein sequence ID" value="KAL3506679.1"/>
    <property type="molecule type" value="Genomic_DNA"/>
</dbReference>
<sequence>MVVRAKGWVKKICDGEKMRGNGWSLGMVDRCGRSVPEKETGEWGRCGGGGTKKSGEDEAIGLRDGMTVGMEAEAKRLRDGDGDGDGGGKEDRWVGRRADRVDEENKVEEEWQRE</sequence>
<evidence type="ECO:0000313" key="3">
    <source>
        <dbReference type="Proteomes" id="UP001630127"/>
    </source>
</evidence>
<dbReference type="AlphaFoldDB" id="A0ABD2YL32"/>
<gene>
    <name evidence="2" type="ORF">ACH5RR_032061</name>
</gene>
<feature type="region of interest" description="Disordered" evidence="1">
    <location>
        <begin position="74"/>
        <end position="114"/>
    </location>
</feature>
<reference evidence="2 3" key="1">
    <citation type="submission" date="2024-11" db="EMBL/GenBank/DDBJ databases">
        <title>A near-complete genome assembly of Cinchona calisaya.</title>
        <authorList>
            <person name="Lian D.C."/>
            <person name="Zhao X.W."/>
            <person name="Wei L."/>
        </authorList>
    </citation>
    <scope>NUCLEOTIDE SEQUENCE [LARGE SCALE GENOMIC DNA]</scope>
    <source>
        <tissue evidence="2">Nenye</tissue>
    </source>
</reference>
<protein>
    <submittedName>
        <fullName evidence="2">Uncharacterized protein</fullName>
    </submittedName>
</protein>
<accession>A0ABD2YL32</accession>